<dbReference type="InterPro" id="IPR039060">
    <property type="entry name" value="Antitox_HigA"/>
</dbReference>
<dbReference type="EMBL" id="JAFIDN010000009">
    <property type="protein sequence ID" value="MBP3193332.1"/>
    <property type="molecule type" value="Genomic_DNA"/>
</dbReference>
<dbReference type="GO" id="GO:0001046">
    <property type="term" value="F:core promoter sequence-specific DNA binding"/>
    <property type="evidence" value="ECO:0007669"/>
    <property type="project" value="TreeGrafter"/>
</dbReference>
<dbReference type="RefSeq" id="WP_210512789.1">
    <property type="nucleotide sequence ID" value="NZ_JAFIDN010000009.1"/>
</dbReference>
<dbReference type="InterPro" id="IPR010982">
    <property type="entry name" value="Lambda_DNA-bd_dom_sf"/>
</dbReference>
<gene>
    <name evidence="2" type="ORF">NATSA_11695</name>
</gene>
<evidence type="ECO:0000259" key="1">
    <source>
        <dbReference type="PROSITE" id="PS50943"/>
    </source>
</evidence>
<comment type="caution">
    <text evidence="2">The sequence shown here is derived from an EMBL/GenBank/DDBJ whole genome shotgun (WGS) entry which is preliminary data.</text>
</comment>
<name>A0A8J7RUR9_9BACT</name>
<dbReference type="SUPFAM" id="SSF47413">
    <property type="entry name" value="lambda repressor-like DNA-binding domains"/>
    <property type="match status" value="1"/>
</dbReference>
<dbReference type="PROSITE" id="PS50943">
    <property type="entry name" value="HTH_CROC1"/>
    <property type="match status" value="1"/>
</dbReference>
<evidence type="ECO:0000313" key="3">
    <source>
        <dbReference type="Proteomes" id="UP000673975"/>
    </source>
</evidence>
<dbReference type="PANTHER" id="PTHR40455:SF1">
    <property type="entry name" value="ANTITOXIN HIGA"/>
    <property type="match status" value="1"/>
</dbReference>
<reference evidence="2" key="1">
    <citation type="submission" date="2021-02" db="EMBL/GenBank/DDBJ databases">
        <title>Natronogracilivirga saccharolytica gen. nov. sp. nov. a new anaerobic, haloalkiliphilic carbohydrate-fermenting bacterium from soda lake and proposing of Cyclonatronumiaceae fam. nov. in the phylum Balneolaeota.</title>
        <authorList>
            <person name="Zhilina T.N."/>
            <person name="Sorokin D.Y."/>
            <person name="Zavarzina D.G."/>
            <person name="Toshchakov S.V."/>
            <person name="Kublanov I.V."/>
        </authorList>
    </citation>
    <scope>NUCLEOTIDE SEQUENCE</scope>
    <source>
        <strain evidence="2">Z-1702</strain>
    </source>
</reference>
<feature type="domain" description="HTH cro/C1-type" evidence="1">
    <location>
        <begin position="61"/>
        <end position="114"/>
    </location>
</feature>
<evidence type="ECO:0000313" key="2">
    <source>
        <dbReference type="EMBL" id="MBP3193332.1"/>
    </source>
</evidence>
<organism evidence="2 3">
    <name type="scientific">Natronogracilivirga saccharolytica</name>
    <dbReference type="NCBI Taxonomy" id="2812953"/>
    <lineage>
        <taxon>Bacteria</taxon>
        <taxon>Pseudomonadati</taxon>
        <taxon>Balneolota</taxon>
        <taxon>Balneolia</taxon>
        <taxon>Balneolales</taxon>
        <taxon>Cyclonatronaceae</taxon>
        <taxon>Natronogracilivirga</taxon>
    </lineage>
</organism>
<dbReference type="PANTHER" id="PTHR40455">
    <property type="entry name" value="ANTITOXIN HIGA"/>
    <property type="match status" value="1"/>
</dbReference>
<dbReference type="Proteomes" id="UP000673975">
    <property type="component" value="Unassembled WGS sequence"/>
</dbReference>
<keyword evidence="3" id="KW-1185">Reference proteome</keyword>
<dbReference type="InterPro" id="IPR001387">
    <property type="entry name" value="Cro/C1-type_HTH"/>
</dbReference>
<accession>A0A8J7RUR9</accession>
<dbReference type="SMART" id="SM00530">
    <property type="entry name" value="HTH_XRE"/>
    <property type="match status" value="1"/>
</dbReference>
<dbReference type="AlphaFoldDB" id="A0A8J7RUR9"/>
<protein>
    <submittedName>
        <fullName evidence="2">Helix-turn-helix domain-containing protein</fullName>
    </submittedName>
</protein>
<sequence>MQIRPIHTDEDYKKALSRIEVLFDARPGSPEADELEILGILVDEYERKHFPIDAPDPIEAITFRMEQLGLTQNDLANILGSRSRASEILSGKRSLSLNQIRLINKKLGIPVEVLIREPENQSG</sequence>
<dbReference type="GO" id="GO:0006355">
    <property type="term" value="P:regulation of DNA-templated transcription"/>
    <property type="evidence" value="ECO:0007669"/>
    <property type="project" value="InterPro"/>
</dbReference>
<dbReference type="Gene3D" id="1.10.260.40">
    <property type="entry name" value="lambda repressor-like DNA-binding domains"/>
    <property type="match status" value="1"/>
</dbReference>
<proteinExistence type="predicted"/>
<dbReference type="CDD" id="cd00093">
    <property type="entry name" value="HTH_XRE"/>
    <property type="match status" value="1"/>
</dbReference>
<dbReference type="Pfam" id="PF01381">
    <property type="entry name" value="HTH_3"/>
    <property type="match status" value="1"/>
</dbReference>